<proteinExistence type="predicted"/>
<dbReference type="RefSeq" id="WP_090003774.1">
    <property type="nucleotide sequence ID" value="NZ_FNET01000001.1"/>
</dbReference>
<evidence type="ECO:0000313" key="2">
    <source>
        <dbReference type="EMBL" id="SDJ00536.1"/>
    </source>
</evidence>
<organism evidence="2 3">
    <name type="scientific">Lentzea albidocapillata subsp. violacea</name>
    <dbReference type="NCBI Taxonomy" id="128104"/>
    <lineage>
        <taxon>Bacteria</taxon>
        <taxon>Bacillati</taxon>
        <taxon>Actinomycetota</taxon>
        <taxon>Actinomycetes</taxon>
        <taxon>Pseudonocardiales</taxon>
        <taxon>Pseudonocardiaceae</taxon>
        <taxon>Lentzea</taxon>
    </lineage>
</organism>
<keyword evidence="1" id="KW-0812">Transmembrane</keyword>
<gene>
    <name evidence="2" type="ORF">SAMN04488074_101258</name>
</gene>
<protein>
    <submittedName>
        <fullName evidence="2">Uncharacterized protein</fullName>
    </submittedName>
</protein>
<feature type="transmembrane region" description="Helical" evidence="1">
    <location>
        <begin position="21"/>
        <end position="39"/>
    </location>
</feature>
<dbReference type="Proteomes" id="UP000199682">
    <property type="component" value="Unassembled WGS sequence"/>
</dbReference>
<dbReference type="EMBL" id="FNET01000001">
    <property type="protein sequence ID" value="SDJ00536.1"/>
    <property type="molecule type" value="Genomic_DNA"/>
</dbReference>
<evidence type="ECO:0000256" key="1">
    <source>
        <dbReference type="SAM" id="Phobius"/>
    </source>
</evidence>
<sequence>MTANPAEVSLTSRGSATVQRVLAGLSIAGVVACMIVLAFSGQPWWAILLWELGLLFVVLLMLAIWGTAGDSAKETAALAAAGTQVLGELTDKSLYDAGDDVYYDLTLWIPLPQGGFSVTHRCSRAECSSRRPGEKIPMLVDPEVRTWAVFH</sequence>
<name>A0A1G8Q7K7_9PSEU</name>
<dbReference type="AlphaFoldDB" id="A0A1G8Q7K7"/>
<keyword evidence="1" id="KW-0472">Membrane</keyword>
<keyword evidence="1" id="KW-1133">Transmembrane helix</keyword>
<feature type="transmembrane region" description="Helical" evidence="1">
    <location>
        <begin position="45"/>
        <end position="65"/>
    </location>
</feature>
<evidence type="ECO:0000313" key="3">
    <source>
        <dbReference type="Proteomes" id="UP000199682"/>
    </source>
</evidence>
<accession>A0A1G8Q7K7</accession>
<reference evidence="3" key="1">
    <citation type="submission" date="2016-10" db="EMBL/GenBank/DDBJ databases">
        <authorList>
            <person name="Varghese N."/>
            <person name="Submissions S."/>
        </authorList>
    </citation>
    <scope>NUCLEOTIDE SEQUENCE [LARGE SCALE GENOMIC DNA]</scope>
    <source>
        <strain evidence="3">DSM 44796</strain>
    </source>
</reference>